<accession>A0A4T2BV96</accession>
<dbReference type="EMBL" id="QYRT01000019">
    <property type="protein sequence ID" value="TIH35595.1"/>
    <property type="molecule type" value="Genomic_DNA"/>
</dbReference>
<proteinExistence type="inferred from homology"/>
<keyword evidence="3" id="KW-0904">Protein phosphatase</keyword>
<dbReference type="InterPro" id="IPR017867">
    <property type="entry name" value="Tyr_phospatase_low_mol_wt"/>
</dbReference>
<keyword evidence="2" id="KW-0378">Hydrolase</keyword>
<evidence type="ECO:0000256" key="4">
    <source>
        <dbReference type="PIRSR" id="PIRSR617867-1"/>
    </source>
</evidence>
<evidence type="ECO:0000259" key="6">
    <source>
        <dbReference type="SMART" id="SM00226"/>
    </source>
</evidence>
<dbReference type="GO" id="GO:0004725">
    <property type="term" value="F:protein tyrosine phosphatase activity"/>
    <property type="evidence" value="ECO:0007669"/>
    <property type="project" value="InterPro"/>
</dbReference>
<comment type="caution">
    <text evidence="7">The sequence shown here is derived from an EMBL/GenBank/DDBJ whole genome shotgun (WGS) entry which is preliminary data.</text>
</comment>
<dbReference type="Gene3D" id="3.40.50.2300">
    <property type="match status" value="1"/>
</dbReference>
<feature type="region of interest" description="Disordered" evidence="5">
    <location>
        <begin position="153"/>
        <end position="172"/>
    </location>
</feature>
<keyword evidence="8" id="KW-1185">Reference proteome</keyword>
<organism evidence="7 8">
    <name type="scientific">Subtercola vilae</name>
    <dbReference type="NCBI Taxonomy" id="2056433"/>
    <lineage>
        <taxon>Bacteria</taxon>
        <taxon>Bacillati</taxon>
        <taxon>Actinomycetota</taxon>
        <taxon>Actinomycetes</taxon>
        <taxon>Micrococcales</taxon>
        <taxon>Microbacteriaceae</taxon>
        <taxon>Subtercola</taxon>
    </lineage>
</organism>
<dbReference type="PANTHER" id="PTHR11717">
    <property type="entry name" value="LOW MOLECULAR WEIGHT PROTEIN TYROSINE PHOSPHATASE"/>
    <property type="match status" value="1"/>
</dbReference>
<reference evidence="7 8" key="1">
    <citation type="journal article" date="2019" name="Microorganisms">
        <title>Systematic Affiliation and Genome Analysis of Subtercola vilae DB165(T) with Particular Emphasis on Cold Adaptation of an Isolate from a High-Altitude Cold Volcano Lake.</title>
        <authorList>
            <person name="Villalobos A.S."/>
            <person name="Wiese J."/>
            <person name="Imhoff J.F."/>
            <person name="Dorador C."/>
            <person name="Keller A."/>
            <person name="Hentschel U."/>
        </authorList>
    </citation>
    <scope>NUCLEOTIDE SEQUENCE [LARGE SCALE GENOMIC DNA]</scope>
    <source>
        <strain evidence="7 8">DB165</strain>
    </source>
</reference>
<gene>
    <name evidence="7" type="ORF">D4765_11065</name>
</gene>
<evidence type="ECO:0000256" key="2">
    <source>
        <dbReference type="ARBA" id="ARBA00022801"/>
    </source>
</evidence>
<dbReference type="InterPro" id="IPR050438">
    <property type="entry name" value="LMW_PTPase"/>
</dbReference>
<dbReference type="Proteomes" id="UP000306192">
    <property type="component" value="Unassembled WGS sequence"/>
</dbReference>
<feature type="active site" evidence="4">
    <location>
        <position position="21"/>
    </location>
</feature>
<comment type="similarity">
    <text evidence="1">Belongs to the low molecular weight phosphotyrosine protein phosphatase family.</text>
</comment>
<sequence>MLGECVADFEILTVCSGNICRSPLAQLQLQSALRDEPNVVVESAGVVAGEGDPVTPQTAAIALSLGLDASEHRALYLTERLVQQADLLLAMSRSHRRAIVELVPKKIPVTFTVREFARLSASLTDQELAKSLIGTGDPSERMKLLVARVRGQRGSVDQAESPGDDDVTDPYGKGDEIYQKSVAELMPALEQVARVLRLHRLQP</sequence>
<evidence type="ECO:0000256" key="5">
    <source>
        <dbReference type="SAM" id="MobiDB-lite"/>
    </source>
</evidence>
<dbReference type="SUPFAM" id="SSF52788">
    <property type="entry name" value="Phosphotyrosine protein phosphatases I"/>
    <property type="match status" value="1"/>
</dbReference>
<dbReference type="Pfam" id="PF01451">
    <property type="entry name" value="LMWPc"/>
    <property type="match status" value="1"/>
</dbReference>
<dbReference type="SMART" id="SM00226">
    <property type="entry name" value="LMWPc"/>
    <property type="match status" value="1"/>
</dbReference>
<evidence type="ECO:0000256" key="3">
    <source>
        <dbReference type="ARBA" id="ARBA00022912"/>
    </source>
</evidence>
<evidence type="ECO:0000313" key="8">
    <source>
        <dbReference type="Proteomes" id="UP000306192"/>
    </source>
</evidence>
<protein>
    <submittedName>
        <fullName evidence="7">Low molecular weight phosphatase family protein</fullName>
    </submittedName>
</protein>
<feature type="domain" description="Phosphotyrosine protein phosphatase I" evidence="6">
    <location>
        <begin position="9"/>
        <end position="195"/>
    </location>
</feature>
<dbReference type="AlphaFoldDB" id="A0A4T2BV96"/>
<evidence type="ECO:0000313" key="7">
    <source>
        <dbReference type="EMBL" id="TIH35595.1"/>
    </source>
</evidence>
<feature type="active site" description="Nucleophile" evidence="4">
    <location>
        <position position="15"/>
    </location>
</feature>
<evidence type="ECO:0000256" key="1">
    <source>
        <dbReference type="ARBA" id="ARBA00011063"/>
    </source>
</evidence>
<name>A0A4T2BV96_9MICO</name>
<dbReference type="PANTHER" id="PTHR11717:SF31">
    <property type="entry name" value="LOW MOLECULAR WEIGHT PROTEIN-TYROSINE-PHOSPHATASE ETP-RELATED"/>
    <property type="match status" value="1"/>
</dbReference>
<dbReference type="PRINTS" id="PR00719">
    <property type="entry name" value="LMWPTPASE"/>
</dbReference>
<dbReference type="InterPro" id="IPR023485">
    <property type="entry name" value="Ptyr_pPase"/>
</dbReference>
<dbReference type="InterPro" id="IPR036196">
    <property type="entry name" value="Ptyr_pPase_sf"/>
</dbReference>